<comment type="cofactor">
    <cofactor evidence="1">
        <name>[4Fe-4S] cluster</name>
        <dbReference type="ChEBI" id="CHEBI:49883"/>
    </cofactor>
</comment>
<evidence type="ECO:0000313" key="8">
    <source>
        <dbReference type="Proteomes" id="UP000093740"/>
    </source>
</evidence>
<dbReference type="InterPro" id="IPR051198">
    <property type="entry name" value="BchE-like"/>
</dbReference>
<dbReference type="GO" id="GO:0046872">
    <property type="term" value="F:metal ion binding"/>
    <property type="evidence" value="ECO:0007669"/>
    <property type="project" value="UniProtKB-KW"/>
</dbReference>
<dbReference type="GO" id="GO:0003824">
    <property type="term" value="F:catalytic activity"/>
    <property type="evidence" value="ECO:0007669"/>
    <property type="project" value="InterPro"/>
</dbReference>
<dbReference type="GO" id="GO:0051536">
    <property type="term" value="F:iron-sulfur cluster binding"/>
    <property type="evidence" value="ECO:0007669"/>
    <property type="project" value="UniProtKB-KW"/>
</dbReference>
<organism evidence="7 8">
    <name type="scientific">Fervidobacterium islandicum</name>
    <dbReference type="NCBI Taxonomy" id="2423"/>
    <lineage>
        <taxon>Bacteria</taxon>
        <taxon>Thermotogati</taxon>
        <taxon>Thermotogota</taxon>
        <taxon>Thermotogae</taxon>
        <taxon>Thermotogales</taxon>
        <taxon>Fervidobacteriaceae</taxon>
        <taxon>Fervidobacterium</taxon>
    </lineage>
</organism>
<evidence type="ECO:0000256" key="3">
    <source>
        <dbReference type="ARBA" id="ARBA00022723"/>
    </source>
</evidence>
<accession>A0AAI8CM53</accession>
<dbReference type="Pfam" id="PF04055">
    <property type="entry name" value="Radical_SAM"/>
    <property type="match status" value="1"/>
</dbReference>
<dbReference type="Proteomes" id="UP000093740">
    <property type="component" value="Chromosome"/>
</dbReference>
<keyword evidence="8" id="KW-1185">Reference proteome</keyword>
<dbReference type="InterPro" id="IPR006638">
    <property type="entry name" value="Elp3/MiaA/NifB-like_rSAM"/>
</dbReference>
<reference evidence="7 8" key="1">
    <citation type="journal article" date="2015" name="Stand. Genomic Sci.">
        <title>Genome sequence of a native-feather degrading extremely thermophilic Eubacterium, Fervidobacterium islandicum AW-1.</title>
        <authorList>
            <person name="Lee Y.J."/>
            <person name="Jeong H."/>
            <person name="Park G.S."/>
            <person name="Kwak Y."/>
            <person name="Lee S.J."/>
            <person name="Lee S.J."/>
            <person name="Park M.K."/>
            <person name="Kim J.Y."/>
            <person name="Kang H.K."/>
            <person name="Shin J.H."/>
            <person name="Lee D.W."/>
        </authorList>
    </citation>
    <scope>NUCLEOTIDE SEQUENCE [LARGE SCALE GENOMIC DNA]</scope>
    <source>
        <strain evidence="7 8">AW-1</strain>
    </source>
</reference>
<keyword evidence="3" id="KW-0479">Metal-binding</keyword>
<evidence type="ECO:0000259" key="6">
    <source>
        <dbReference type="PROSITE" id="PS51918"/>
    </source>
</evidence>
<dbReference type="SMART" id="SM00729">
    <property type="entry name" value="Elp3"/>
    <property type="match status" value="1"/>
</dbReference>
<gene>
    <name evidence="7" type="ORF">NA23_07370</name>
</gene>
<dbReference type="SUPFAM" id="SSF102114">
    <property type="entry name" value="Radical SAM enzymes"/>
    <property type="match status" value="1"/>
</dbReference>
<proteinExistence type="predicted"/>
<sequence>MRKRKILLVNPWIEDFAAYDFWLKPVGLLYVGSFLKSIGIEVELIDLMNRYDPELPLYTRVPKDKFYGTGKFPHMEIKKPEILDFVPRKYKRYGMPEELFRKRLREIGKDVSAVFVTSTLTYWYPGYFDTIRVLKEELSVPIVLGGFFARNQPHVAKKSGAYVFTKTDLRYLPRFLNELLGWDIPDTEIDWFTDLSPAYELYNRVGYVVLLTTLGCPYRCTYCIAHRNWEVMKFKDPDVVVGEIEKFSELLSVKDIVFFDDAILINKERHFKVILRKILEKNLHKQLRFHLPNGIHARLLDQETADLLFEANFKTIKLGYETSGKLQIATGGKVRDEDIVRASEILHRAGYTREEVMAYIMVNLPEQTTEDVKNAIDVCASIDIDFSVNEFTPIVGTDIWIDLVNKGKLTGLEDPLLLNNTVLPYWWGNMTYEQIHEVKEYAKQKKIELGWKKDGNKII</sequence>
<evidence type="ECO:0000256" key="5">
    <source>
        <dbReference type="ARBA" id="ARBA00023014"/>
    </source>
</evidence>
<dbReference type="PANTHER" id="PTHR43409">
    <property type="entry name" value="ANAEROBIC MAGNESIUM-PROTOPORPHYRIN IX MONOMETHYL ESTER CYCLASE-RELATED"/>
    <property type="match status" value="1"/>
</dbReference>
<evidence type="ECO:0000256" key="2">
    <source>
        <dbReference type="ARBA" id="ARBA00022691"/>
    </source>
</evidence>
<dbReference type="PANTHER" id="PTHR43409:SF15">
    <property type="entry name" value="PUTATIVE-RELATED"/>
    <property type="match status" value="1"/>
</dbReference>
<dbReference type="InterPro" id="IPR023404">
    <property type="entry name" value="rSAM_horseshoe"/>
</dbReference>
<keyword evidence="2" id="KW-0949">S-adenosyl-L-methionine</keyword>
<dbReference type="RefSeq" id="WP_033192063.1">
    <property type="nucleotide sequence ID" value="NZ_CP014334.2"/>
</dbReference>
<evidence type="ECO:0000313" key="7">
    <source>
        <dbReference type="EMBL" id="AMW33082.1"/>
    </source>
</evidence>
<dbReference type="InterPro" id="IPR007197">
    <property type="entry name" value="rSAM"/>
</dbReference>
<dbReference type="Gene3D" id="3.80.30.20">
    <property type="entry name" value="tm_1862 like domain"/>
    <property type="match status" value="1"/>
</dbReference>
<protein>
    <submittedName>
        <fullName evidence="7">Radical SAM protein</fullName>
    </submittedName>
</protein>
<dbReference type="EMBL" id="CP014334">
    <property type="protein sequence ID" value="AMW33082.1"/>
    <property type="molecule type" value="Genomic_DNA"/>
</dbReference>
<keyword evidence="4" id="KW-0408">Iron</keyword>
<dbReference type="SFLD" id="SFLDG01082">
    <property type="entry name" value="B12-binding_domain_containing"/>
    <property type="match status" value="1"/>
</dbReference>
<evidence type="ECO:0000256" key="4">
    <source>
        <dbReference type="ARBA" id="ARBA00023004"/>
    </source>
</evidence>
<dbReference type="AlphaFoldDB" id="A0AAI8CM53"/>
<dbReference type="KEGG" id="fia:NA23_07370"/>
<dbReference type="PROSITE" id="PS51918">
    <property type="entry name" value="RADICAL_SAM"/>
    <property type="match status" value="1"/>
</dbReference>
<dbReference type="InterPro" id="IPR058240">
    <property type="entry name" value="rSAM_sf"/>
</dbReference>
<dbReference type="GO" id="GO:0005829">
    <property type="term" value="C:cytosol"/>
    <property type="evidence" value="ECO:0007669"/>
    <property type="project" value="TreeGrafter"/>
</dbReference>
<dbReference type="SFLD" id="SFLDS00029">
    <property type="entry name" value="Radical_SAM"/>
    <property type="match status" value="1"/>
</dbReference>
<name>A0AAI8CM53_FERIS</name>
<evidence type="ECO:0000256" key="1">
    <source>
        <dbReference type="ARBA" id="ARBA00001966"/>
    </source>
</evidence>
<feature type="domain" description="Radical SAM core" evidence="6">
    <location>
        <begin position="201"/>
        <end position="423"/>
    </location>
</feature>
<keyword evidence="5" id="KW-0411">Iron-sulfur</keyword>